<evidence type="ECO:0000256" key="8">
    <source>
        <dbReference type="SAM" id="MobiDB-lite"/>
    </source>
</evidence>
<evidence type="ECO:0000256" key="3">
    <source>
        <dbReference type="ARBA" id="ARBA00022723"/>
    </source>
</evidence>
<comment type="similarity">
    <text evidence="2">Belongs to the cytochrome P450 family.</text>
</comment>
<feature type="transmembrane region" description="Helical" evidence="9">
    <location>
        <begin position="6"/>
        <end position="24"/>
    </location>
</feature>
<sequence>MVPIILQFAQILLCSVVTFVVLAFKHRKYWLNRGIPSPTPKLISGNFDVLFGLRPGIFQFRDWTAQFGKVYGIQYGWRNALVISDPAVLYKLLVTKFESGAPTAAPKQRRPNSGAQTAAPKGKRPNTFRQNDFDVISRVALGQRDSQQFRTDTAQLAMAVMMRMNSTVFDYVAWLFPWFGLHFVHPFVEWSGLLRNDPLAMLKQQLLKEVQQRKQQMERRQTPQASEDFIDLFLEMESEEQTMHKHNGVFNNKSAHSIEKTNTSEEIVMQLVSFLLAGFDTTANSLSVVSRNLAFHPEVQAKAQQEIDSICIDENPTYEQLSQLKYTEAIVKETLRLCPILASVAYESNLFPNHDVGAWGEDAERFRPERWLEEGRQLPPVYSFGGGPRVCIGMRLAMIEEKLALIRILRKYSIAPCEDTEKELDFCGQIVLIPKAVTVDLKLREEHVFLFQLGLFCSCSVPVLFLFLFLLRTVNSVLFLFCSCSCSVPENRTGTGTGSKLLEQENTAVGLSQFGTALRVSPNRKCNGGASPQESCLSDRRNSPARPEVEPPKKPTYNFSNFAIKLKRLLNYNDTIQLQLKNHGKSFRILLLHDALRANNESRTACLFCSCSVPTSRTEQEQEQNRRKRLFCSLLMLLLLALLFLSALIFWNFVWKRRGLPPGPVPLPLLGNGISLGRSKCHYAPFQQWSREFGPIYTIWLGEAPVVVVTDFELMRDLFVKDGNAYAGRHFMVKLMVEFTACRGTLYGVTLTEGELWKETRRFALQSMRNLGMGRARLEERFLRDIDVMIGTVRKEIASLEESGEKENGIELDCHINRLIGSTINQVLFGHAFSDDYLEDFHRLKHAMDSQIKLLDTVTGRALIGNPRLRCFPPFSWTFGSMDNNATTIFAYIDKTIAARVEERERDRKAGRGEPGEANDLLNCFLDQVEAKAEPKEERDKYFNMENVRKVCFDLFFAGQETTSTTLNFLVLYLLLDQRERAGVVGMVTMADRPKLAYVNAVVNECQRLCNLLPFNLTHRTMADVQIEGKDGQIRLGQGTNIVPQISCVLFDEKIFPNPRRFLPERFLNQSGQLERVDEFIPFGLGKRICMGESLARMELFLFTANFFRHFQVLPVDALNPPTAQKQKCFAPAKVEKGWNCN</sequence>
<keyword evidence="9" id="KW-0812">Transmembrane</keyword>
<dbReference type="Proteomes" id="UP000887572">
    <property type="component" value="Unplaced"/>
</dbReference>
<dbReference type="AlphaFoldDB" id="A0A914I3X2"/>
<evidence type="ECO:0000256" key="1">
    <source>
        <dbReference type="ARBA" id="ARBA00001971"/>
    </source>
</evidence>
<feature type="transmembrane region" description="Helical" evidence="9">
    <location>
        <begin position="168"/>
        <end position="188"/>
    </location>
</feature>
<dbReference type="PROSITE" id="PS00086">
    <property type="entry name" value="CYTOCHROME_P450"/>
    <property type="match status" value="2"/>
</dbReference>
<protein>
    <submittedName>
        <fullName evidence="11">Cytochrome P450</fullName>
    </submittedName>
</protein>
<dbReference type="Gene3D" id="1.10.630.10">
    <property type="entry name" value="Cytochrome P450"/>
    <property type="match status" value="3"/>
</dbReference>
<organism evidence="10 11">
    <name type="scientific">Globodera rostochiensis</name>
    <name type="common">Golden nematode worm</name>
    <name type="synonym">Heterodera rostochiensis</name>
    <dbReference type="NCBI Taxonomy" id="31243"/>
    <lineage>
        <taxon>Eukaryota</taxon>
        <taxon>Metazoa</taxon>
        <taxon>Ecdysozoa</taxon>
        <taxon>Nematoda</taxon>
        <taxon>Chromadorea</taxon>
        <taxon>Rhabditida</taxon>
        <taxon>Tylenchina</taxon>
        <taxon>Tylenchomorpha</taxon>
        <taxon>Tylenchoidea</taxon>
        <taxon>Heteroderidae</taxon>
        <taxon>Heteroderinae</taxon>
        <taxon>Globodera</taxon>
    </lineage>
</organism>
<feature type="compositionally biased region" description="Basic and acidic residues" evidence="8">
    <location>
        <begin position="537"/>
        <end position="553"/>
    </location>
</feature>
<dbReference type="GO" id="GO:0005737">
    <property type="term" value="C:cytoplasm"/>
    <property type="evidence" value="ECO:0007669"/>
    <property type="project" value="TreeGrafter"/>
</dbReference>
<keyword evidence="9" id="KW-0472">Membrane</keyword>
<evidence type="ECO:0000256" key="9">
    <source>
        <dbReference type="SAM" id="Phobius"/>
    </source>
</evidence>
<evidence type="ECO:0000313" key="10">
    <source>
        <dbReference type="Proteomes" id="UP000887572"/>
    </source>
</evidence>
<dbReference type="PANTHER" id="PTHR24300:SF375">
    <property type="entry name" value="CYTOCHROME P450 FAMILY"/>
    <property type="match status" value="1"/>
</dbReference>
<dbReference type="GO" id="GO:0008395">
    <property type="term" value="F:steroid hydroxylase activity"/>
    <property type="evidence" value="ECO:0007669"/>
    <property type="project" value="TreeGrafter"/>
</dbReference>
<dbReference type="PANTHER" id="PTHR24300">
    <property type="entry name" value="CYTOCHROME P450 508A4-RELATED"/>
    <property type="match status" value="1"/>
</dbReference>
<dbReference type="PRINTS" id="PR00385">
    <property type="entry name" value="P450"/>
</dbReference>
<keyword evidence="3 7" id="KW-0479">Metal-binding</keyword>
<comment type="cofactor">
    <cofactor evidence="1 7">
        <name>heme</name>
        <dbReference type="ChEBI" id="CHEBI:30413"/>
    </cofactor>
</comment>
<evidence type="ECO:0000256" key="4">
    <source>
        <dbReference type="ARBA" id="ARBA00023002"/>
    </source>
</evidence>
<name>A0A914I3X2_GLORO</name>
<dbReference type="GO" id="GO:0016712">
    <property type="term" value="F:oxidoreductase activity, acting on paired donors, with incorporation or reduction of molecular oxygen, reduced flavin or flavoprotein as one donor, and incorporation of one atom of oxygen"/>
    <property type="evidence" value="ECO:0007669"/>
    <property type="project" value="TreeGrafter"/>
</dbReference>
<dbReference type="InterPro" id="IPR036396">
    <property type="entry name" value="Cyt_P450_sf"/>
</dbReference>
<evidence type="ECO:0000256" key="2">
    <source>
        <dbReference type="ARBA" id="ARBA00010617"/>
    </source>
</evidence>
<dbReference type="WBParaSite" id="Gr19_v10_g6367.t1">
    <property type="protein sequence ID" value="Gr19_v10_g6367.t1"/>
    <property type="gene ID" value="Gr19_v10_g6367"/>
</dbReference>
<keyword evidence="6" id="KW-0503">Monooxygenase</keyword>
<keyword evidence="10" id="KW-1185">Reference proteome</keyword>
<evidence type="ECO:0000256" key="6">
    <source>
        <dbReference type="ARBA" id="ARBA00023033"/>
    </source>
</evidence>
<proteinExistence type="inferred from homology"/>
<evidence type="ECO:0000313" key="11">
    <source>
        <dbReference type="WBParaSite" id="Gr19_v10_g6367.t1"/>
    </source>
</evidence>
<keyword evidence="7" id="KW-0349">Heme</keyword>
<dbReference type="SUPFAM" id="SSF48264">
    <property type="entry name" value="Cytochrome P450"/>
    <property type="match status" value="2"/>
</dbReference>
<dbReference type="InterPro" id="IPR002401">
    <property type="entry name" value="Cyt_P450_E_grp-I"/>
</dbReference>
<dbReference type="InterPro" id="IPR001128">
    <property type="entry name" value="Cyt_P450"/>
</dbReference>
<keyword evidence="5 7" id="KW-0408">Iron</keyword>
<dbReference type="GO" id="GO:0020037">
    <property type="term" value="F:heme binding"/>
    <property type="evidence" value="ECO:0007669"/>
    <property type="project" value="InterPro"/>
</dbReference>
<dbReference type="PRINTS" id="PR00463">
    <property type="entry name" value="EP450I"/>
</dbReference>
<evidence type="ECO:0000256" key="7">
    <source>
        <dbReference type="PIRSR" id="PIRSR602401-1"/>
    </source>
</evidence>
<keyword evidence="9" id="KW-1133">Transmembrane helix</keyword>
<dbReference type="GO" id="GO:0006082">
    <property type="term" value="P:organic acid metabolic process"/>
    <property type="evidence" value="ECO:0007669"/>
    <property type="project" value="TreeGrafter"/>
</dbReference>
<feature type="region of interest" description="Disordered" evidence="8">
    <location>
        <begin position="102"/>
        <end position="125"/>
    </location>
</feature>
<dbReference type="InterPro" id="IPR050182">
    <property type="entry name" value="Cytochrome_P450_fam2"/>
</dbReference>
<accession>A0A914I3X2</accession>
<dbReference type="InterPro" id="IPR017972">
    <property type="entry name" value="Cyt_P450_CS"/>
</dbReference>
<keyword evidence="4" id="KW-0560">Oxidoreductase</keyword>
<reference evidence="11" key="1">
    <citation type="submission" date="2022-11" db="UniProtKB">
        <authorList>
            <consortium name="WormBaseParasite"/>
        </authorList>
    </citation>
    <scope>IDENTIFICATION</scope>
</reference>
<feature type="region of interest" description="Disordered" evidence="8">
    <location>
        <begin position="522"/>
        <end position="554"/>
    </location>
</feature>
<dbReference type="GO" id="GO:0005506">
    <property type="term" value="F:iron ion binding"/>
    <property type="evidence" value="ECO:0007669"/>
    <property type="project" value="InterPro"/>
</dbReference>
<feature type="binding site" description="axial binding residue" evidence="7">
    <location>
        <position position="1090"/>
    </location>
    <ligand>
        <name>heme</name>
        <dbReference type="ChEBI" id="CHEBI:30413"/>
    </ligand>
    <ligandPart>
        <name>Fe</name>
        <dbReference type="ChEBI" id="CHEBI:18248"/>
    </ligandPart>
</feature>
<feature type="transmembrane region" description="Helical" evidence="9">
    <location>
        <begin position="630"/>
        <end position="655"/>
    </location>
</feature>
<evidence type="ECO:0000256" key="5">
    <source>
        <dbReference type="ARBA" id="ARBA00023004"/>
    </source>
</evidence>
<dbReference type="GO" id="GO:0006805">
    <property type="term" value="P:xenobiotic metabolic process"/>
    <property type="evidence" value="ECO:0007669"/>
    <property type="project" value="TreeGrafter"/>
</dbReference>
<dbReference type="Pfam" id="PF00067">
    <property type="entry name" value="p450"/>
    <property type="match status" value="3"/>
</dbReference>
<dbReference type="FunFam" id="1.10.630.10:FF:000036">
    <property type="entry name" value="CYtochrome P450 family"/>
    <property type="match status" value="1"/>
</dbReference>
<feature type="transmembrane region" description="Helical" evidence="9">
    <location>
        <begin position="449"/>
        <end position="471"/>
    </location>
</feature>